<organism evidence="1 2">
    <name type="scientific">Tenacibaculum dicentrarchi</name>
    <dbReference type="NCBI Taxonomy" id="669041"/>
    <lineage>
        <taxon>Bacteria</taxon>
        <taxon>Pseudomonadati</taxon>
        <taxon>Bacteroidota</taxon>
        <taxon>Flavobacteriia</taxon>
        <taxon>Flavobacteriales</taxon>
        <taxon>Flavobacteriaceae</taxon>
        <taxon>Tenacibaculum</taxon>
    </lineage>
</organism>
<protein>
    <recommendedName>
        <fullName evidence="3">Roadblock/LAMTOR2 domain-containing protein</fullName>
    </recommendedName>
</protein>
<dbReference type="Proteomes" id="UP001497514">
    <property type="component" value="Chromosome"/>
</dbReference>
<name>A0ABM9P0P4_9FLAO</name>
<reference evidence="1 2" key="1">
    <citation type="submission" date="2024-05" db="EMBL/GenBank/DDBJ databases">
        <authorList>
            <person name="Duchaud E."/>
        </authorList>
    </citation>
    <scope>NUCLEOTIDE SEQUENCE [LARGE SCALE GENOMIC DNA]</scope>
    <source>
        <strain evidence="1">Ena-SAMPLE-TAB-13-05-2024-13:56:06:370-140309</strain>
    </source>
</reference>
<evidence type="ECO:0008006" key="3">
    <source>
        <dbReference type="Google" id="ProtNLM"/>
    </source>
</evidence>
<accession>A0ABM9P0P4</accession>
<evidence type="ECO:0000313" key="1">
    <source>
        <dbReference type="EMBL" id="CAL2086389.1"/>
    </source>
</evidence>
<dbReference type="EMBL" id="OZ038524">
    <property type="protein sequence ID" value="CAL2086389.1"/>
    <property type="molecule type" value="Genomic_DNA"/>
</dbReference>
<proteinExistence type="predicted"/>
<sequence length="124" mass="13854">MQKLLDDLVNNVKENIPGYIAISVAEMSSGECLISNSNVPEFDTTLAAAYNVEVINAKRKAIKTLGLDENLKDIHFNLDKQIHIIDIAPSGEYFVYLAIDSKKANIALSRKLLNKYTKELNDEL</sequence>
<keyword evidence="2" id="KW-1185">Reference proteome</keyword>
<gene>
    <name evidence="1" type="ORF">TD3509T_2046</name>
</gene>
<dbReference type="RefSeq" id="WP_101903125.1">
    <property type="nucleotide sequence ID" value="NZ_OZ038524.1"/>
</dbReference>
<evidence type="ECO:0000313" key="2">
    <source>
        <dbReference type="Proteomes" id="UP001497514"/>
    </source>
</evidence>